<feature type="region of interest" description="Disordered" evidence="1">
    <location>
        <begin position="26"/>
        <end position="62"/>
    </location>
</feature>
<dbReference type="Proteomes" id="UP000019376">
    <property type="component" value="Unassembled WGS sequence"/>
</dbReference>
<dbReference type="STRING" id="933388.S7ZNL3"/>
<proteinExistence type="predicted"/>
<name>S7ZNL3_PENO1</name>
<reference evidence="2 3" key="1">
    <citation type="journal article" date="2013" name="PLoS ONE">
        <title>Genomic and secretomic analyses reveal unique features of the lignocellulolytic enzyme system of Penicillium decumbens.</title>
        <authorList>
            <person name="Liu G."/>
            <person name="Zhang L."/>
            <person name="Wei X."/>
            <person name="Zou G."/>
            <person name="Qin Y."/>
            <person name="Ma L."/>
            <person name="Li J."/>
            <person name="Zheng H."/>
            <person name="Wang S."/>
            <person name="Wang C."/>
            <person name="Xun L."/>
            <person name="Zhao G.-P."/>
            <person name="Zhou Z."/>
            <person name="Qu Y."/>
        </authorList>
    </citation>
    <scope>NUCLEOTIDE SEQUENCE [LARGE SCALE GENOMIC DNA]</scope>
    <source>
        <strain evidence="3">114-2 / CGMCC 5302</strain>
    </source>
</reference>
<evidence type="ECO:0000313" key="2">
    <source>
        <dbReference type="EMBL" id="EPS30266.1"/>
    </source>
</evidence>
<sequence length="315" mass="35536">MGWYEKGSQKDPVQQLDSDLREFLEQETPDKYVPAPDVSTSHATAPSPSSTQFSGFSDDAAHSEPKVPAASLFQDGRYAHLWKTYKPPTGIDTQTSFTTGEGVVQRYRERANSVKSAAMENCVVENEALLLCAKTGSWKEQMKSRVTACSAERRNFSRCFELQSKFLMALGYAASLQDNPEKEEKIQVHADRLYHQMLDYETRVEQARANGSFPPPLQSLFNPDKPPHVEEFAGAVIEIPGGEEVPPNFKPSKPLIKLTPHERELEIRSHNAQLEHKRLFAEEASAFIKSRADSRDKREDKASSWFGQTIGRLFR</sequence>
<protein>
    <submittedName>
        <fullName evidence="2">Uncharacterized protein</fullName>
    </submittedName>
</protein>
<feature type="compositionally biased region" description="Low complexity" evidence="1">
    <location>
        <begin position="39"/>
        <end position="51"/>
    </location>
</feature>
<dbReference type="HOGENOM" id="CLU_059602_0_0_1"/>
<keyword evidence="3" id="KW-1185">Reference proteome</keyword>
<dbReference type="eggNOG" id="ENOG502SDD8">
    <property type="taxonomic scope" value="Eukaryota"/>
</dbReference>
<evidence type="ECO:0000313" key="3">
    <source>
        <dbReference type="Proteomes" id="UP000019376"/>
    </source>
</evidence>
<dbReference type="AlphaFoldDB" id="S7ZNL3"/>
<dbReference type="OrthoDB" id="2103031at2759"/>
<dbReference type="PhylomeDB" id="S7ZNL3"/>
<organism evidence="2 3">
    <name type="scientific">Penicillium oxalicum (strain 114-2 / CGMCC 5302)</name>
    <name type="common">Penicillium decumbens</name>
    <dbReference type="NCBI Taxonomy" id="933388"/>
    <lineage>
        <taxon>Eukaryota</taxon>
        <taxon>Fungi</taxon>
        <taxon>Dikarya</taxon>
        <taxon>Ascomycota</taxon>
        <taxon>Pezizomycotina</taxon>
        <taxon>Eurotiomycetes</taxon>
        <taxon>Eurotiomycetidae</taxon>
        <taxon>Eurotiales</taxon>
        <taxon>Aspergillaceae</taxon>
        <taxon>Penicillium</taxon>
    </lineage>
</organism>
<gene>
    <name evidence="2" type="ORF">PDE_05217</name>
</gene>
<dbReference type="EMBL" id="KB644412">
    <property type="protein sequence ID" value="EPS30266.1"/>
    <property type="molecule type" value="Genomic_DNA"/>
</dbReference>
<accession>S7ZNL3</accession>
<evidence type="ECO:0000256" key="1">
    <source>
        <dbReference type="SAM" id="MobiDB-lite"/>
    </source>
</evidence>